<name>A0A6A6EPM3_9PEZI</name>
<reference evidence="1" key="1">
    <citation type="journal article" date="2020" name="Stud. Mycol.">
        <title>101 Dothideomycetes genomes: a test case for predicting lifestyles and emergence of pathogens.</title>
        <authorList>
            <person name="Haridas S."/>
            <person name="Albert R."/>
            <person name="Binder M."/>
            <person name="Bloem J."/>
            <person name="Labutti K."/>
            <person name="Salamov A."/>
            <person name="Andreopoulos B."/>
            <person name="Baker S."/>
            <person name="Barry K."/>
            <person name="Bills G."/>
            <person name="Bluhm B."/>
            <person name="Cannon C."/>
            <person name="Castanera R."/>
            <person name="Culley D."/>
            <person name="Daum C."/>
            <person name="Ezra D."/>
            <person name="Gonzalez J."/>
            <person name="Henrissat B."/>
            <person name="Kuo A."/>
            <person name="Liang C."/>
            <person name="Lipzen A."/>
            <person name="Lutzoni F."/>
            <person name="Magnuson J."/>
            <person name="Mondo S."/>
            <person name="Nolan M."/>
            <person name="Ohm R."/>
            <person name="Pangilinan J."/>
            <person name="Park H.-J."/>
            <person name="Ramirez L."/>
            <person name="Alfaro M."/>
            <person name="Sun H."/>
            <person name="Tritt A."/>
            <person name="Yoshinaga Y."/>
            <person name="Zwiers L.-H."/>
            <person name="Turgeon B."/>
            <person name="Goodwin S."/>
            <person name="Spatafora J."/>
            <person name="Crous P."/>
            <person name="Grigoriev I."/>
        </authorList>
    </citation>
    <scope>NUCLEOTIDE SEQUENCE</scope>
    <source>
        <strain evidence="1">CBS 207.26</strain>
    </source>
</reference>
<evidence type="ECO:0000313" key="2">
    <source>
        <dbReference type="Proteomes" id="UP000800200"/>
    </source>
</evidence>
<dbReference type="EMBL" id="ML994616">
    <property type="protein sequence ID" value="KAF2192040.1"/>
    <property type="molecule type" value="Genomic_DNA"/>
</dbReference>
<evidence type="ECO:0000313" key="1">
    <source>
        <dbReference type="EMBL" id="KAF2192040.1"/>
    </source>
</evidence>
<accession>A0A6A6EPM3</accession>
<keyword evidence="2" id="KW-1185">Reference proteome</keyword>
<dbReference type="Proteomes" id="UP000800200">
    <property type="component" value="Unassembled WGS sequence"/>
</dbReference>
<gene>
    <name evidence="1" type="ORF">K469DRAFT_696094</name>
</gene>
<dbReference type="AlphaFoldDB" id="A0A6A6EPM3"/>
<protein>
    <submittedName>
        <fullName evidence="1">Uncharacterized protein</fullName>
    </submittedName>
</protein>
<sequence>MDAENTAKIQVVLGNHLLDIPDALGRYPGLVLKTLTDAFFFIRVDQTILNQILLRSIFGSALHAKRDKTPYRLQAILKSCQSGTLDKSSLEAKVYRHGGITALVALFAAATDDKRTSSLLNTLPEDELEGFVKSINAVEPHEDFQFLVEQLKRKKMSQSSRPTKKMSTPGSCLSRYRQRQLLTYNETQGLGEGTGHFGLEFGIRDGWSAKRVCTAGVSPLQQPVLQAEAQDEHAGLQVTGSETSLSIGLESNWRNGSICACYVIG</sequence>
<proteinExistence type="predicted"/>
<organism evidence="1 2">
    <name type="scientific">Zopfia rhizophila CBS 207.26</name>
    <dbReference type="NCBI Taxonomy" id="1314779"/>
    <lineage>
        <taxon>Eukaryota</taxon>
        <taxon>Fungi</taxon>
        <taxon>Dikarya</taxon>
        <taxon>Ascomycota</taxon>
        <taxon>Pezizomycotina</taxon>
        <taxon>Dothideomycetes</taxon>
        <taxon>Dothideomycetes incertae sedis</taxon>
        <taxon>Zopfiaceae</taxon>
        <taxon>Zopfia</taxon>
    </lineage>
</organism>
<dbReference type="OrthoDB" id="5083758at2759"/>